<dbReference type="InterPro" id="IPR005801">
    <property type="entry name" value="ADC_synthase"/>
</dbReference>
<evidence type="ECO:0000256" key="7">
    <source>
        <dbReference type="ARBA" id="ARBA00022842"/>
    </source>
</evidence>
<dbReference type="STRING" id="1548.CSCA_2657"/>
<name>A0A0E3M8G0_CLOSL</name>
<comment type="subunit">
    <text evidence="2">Heterotetramer consisting of two non-identical subunits: a beta subunit (TrpG) and a large alpha subunit (TrpE).</text>
</comment>
<feature type="domain" description="Chorismate-utilising enzyme C-terminal" evidence="11">
    <location>
        <begin position="188"/>
        <end position="441"/>
    </location>
</feature>
<feature type="domain" description="Anthranilate synthase component I N-terminal" evidence="12">
    <location>
        <begin position="15"/>
        <end position="144"/>
    </location>
</feature>
<keyword evidence="14" id="KW-1185">Reference proteome</keyword>
<dbReference type="NCBIfam" id="TIGR00553">
    <property type="entry name" value="pabB"/>
    <property type="match status" value="1"/>
</dbReference>
<dbReference type="InterPro" id="IPR015890">
    <property type="entry name" value="Chorismate_C"/>
</dbReference>
<dbReference type="GO" id="GO:0046872">
    <property type="term" value="F:metal ion binding"/>
    <property type="evidence" value="ECO:0007669"/>
    <property type="project" value="UniProtKB-KW"/>
</dbReference>
<dbReference type="KEGG" id="csq:CSCA_2657"/>
<dbReference type="Pfam" id="PF04715">
    <property type="entry name" value="Anth_synt_I_N"/>
    <property type="match status" value="1"/>
</dbReference>
<dbReference type="PRINTS" id="PR00095">
    <property type="entry name" value="ANTSNTHASEI"/>
</dbReference>
<dbReference type="InterPro" id="IPR019999">
    <property type="entry name" value="Anth_synth_I-like"/>
</dbReference>
<dbReference type="GO" id="GO:0000162">
    <property type="term" value="P:L-tryptophan biosynthetic process"/>
    <property type="evidence" value="ECO:0007669"/>
    <property type="project" value="TreeGrafter"/>
</dbReference>
<evidence type="ECO:0000256" key="2">
    <source>
        <dbReference type="ARBA" id="ARBA00011575"/>
    </source>
</evidence>
<accession>A0A0E3M8G0</accession>
<dbReference type="InterPro" id="IPR006805">
    <property type="entry name" value="Anth_synth_I_N"/>
</dbReference>
<gene>
    <name evidence="13" type="ORF">CSCA_2657</name>
</gene>
<dbReference type="SUPFAM" id="SSF56322">
    <property type="entry name" value="ADC synthase"/>
    <property type="match status" value="1"/>
</dbReference>
<keyword evidence="5" id="KW-0808">Transferase</keyword>
<dbReference type="PANTHER" id="PTHR11236">
    <property type="entry name" value="AMINOBENZOATE/ANTHRANILATE SYNTHASE"/>
    <property type="match status" value="1"/>
</dbReference>
<sequence>MDFLIEEIQTDLDAFDIYSLFKNDKTVTLLDSGMGAENLGRYSFIGLNSFTNFKYQDNICIINGKKFYGEPFQELNKLINKYKIENNTKFPYVAGSMGYFSYDLGRTIEDIPIIAEEEVKIPDCYFYFYDNAVIVDNLKKRTYITAIGILRSKKDSINKIKHKILSGNKIEYSEILRNNTNFTSNFIKDKYIKTIEKVKHFIKSGDIYITNLTQRFCCETKKEPYEIYKDLRYINPAPFAALINVEDFTLISSSPERFLKIKNNIVETRPIKGTRPRGKNEDEDLKNRQELINSEKDKSELLMIVDLERNDLSKVCKPYSVKVTELFKLEEYSTVFHLVSTITGELKDECTSIDCIKACFPGGSITGAPKVRSMEVIEKLEPTKRNIYTGCIGYLGFDGNADLNIVIRTILMKGKKAYLGVGGGITWESEAQAEYDETLDKAKALMKVL</sequence>
<evidence type="ECO:0000313" key="14">
    <source>
        <dbReference type="Proteomes" id="UP000033115"/>
    </source>
</evidence>
<evidence type="ECO:0000256" key="3">
    <source>
        <dbReference type="ARBA" id="ARBA00013139"/>
    </source>
</evidence>
<dbReference type="Pfam" id="PF00425">
    <property type="entry name" value="Chorismate_bind"/>
    <property type="match status" value="1"/>
</dbReference>
<evidence type="ECO:0000256" key="4">
    <source>
        <dbReference type="ARBA" id="ARBA00020653"/>
    </source>
</evidence>
<dbReference type="EC" id="2.6.1.85" evidence="3"/>
<dbReference type="GO" id="GO:0009396">
    <property type="term" value="P:folic acid-containing compound biosynthetic process"/>
    <property type="evidence" value="ECO:0007669"/>
    <property type="project" value="InterPro"/>
</dbReference>
<dbReference type="Proteomes" id="UP000033115">
    <property type="component" value="Chromosome"/>
</dbReference>
<evidence type="ECO:0000259" key="12">
    <source>
        <dbReference type="Pfam" id="PF04715"/>
    </source>
</evidence>
<dbReference type="RefSeq" id="WP_029161621.1">
    <property type="nucleotide sequence ID" value="NZ_CP009933.1"/>
</dbReference>
<evidence type="ECO:0000256" key="1">
    <source>
        <dbReference type="ARBA" id="ARBA00001946"/>
    </source>
</evidence>
<evidence type="ECO:0000256" key="6">
    <source>
        <dbReference type="ARBA" id="ARBA00022723"/>
    </source>
</evidence>
<dbReference type="GO" id="GO:0046820">
    <property type="term" value="F:4-amino-4-deoxychorismate synthase activity"/>
    <property type="evidence" value="ECO:0007669"/>
    <property type="project" value="UniProtKB-EC"/>
</dbReference>
<dbReference type="EMBL" id="CP009933">
    <property type="protein sequence ID" value="AKA69782.1"/>
    <property type="molecule type" value="Genomic_DNA"/>
</dbReference>
<keyword evidence="7" id="KW-0460">Magnesium</keyword>
<dbReference type="InterPro" id="IPR005802">
    <property type="entry name" value="ADC_synth_comp_1"/>
</dbReference>
<keyword evidence="6" id="KW-0479">Metal-binding</keyword>
<proteinExistence type="predicted"/>
<comment type="catalytic activity">
    <reaction evidence="10">
        <text>chorismate + L-glutamine = anthranilate + pyruvate + L-glutamate + H(+)</text>
        <dbReference type="Rhea" id="RHEA:21732"/>
        <dbReference type="ChEBI" id="CHEBI:15361"/>
        <dbReference type="ChEBI" id="CHEBI:15378"/>
        <dbReference type="ChEBI" id="CHEBI:16567"/>
        <dbReference type="ChEBI" id="CHEBI:29748"/>
        <dbReference type="ChEBI" id="CHEBI:29985"/>
        <dbReference type="ChEBI" id="CHEBI:58359"/>
        <dbReference type="EC" id="4.1.3.27"/>
    </reaction>
</comment>
<dbReference type="PANTHER" id="PTHR11236:SF48">
    <property type="entry name" value="ISOCHORISMATE SYNTHASE MENF"/>
    <property type="match status" value="1"/>
</dbReference>
<dbReference type="AlphaFoldDB" id="A0A0E3M8G0"/>
<dbReference type="HOGENOM" id="CLU_006493_9_3_9"/>
<dbReference type="GO" id="GO:0004049">
    <property type="term" value="F:anthranilate synthase activity"/>
    <property type="evidence" value="ECO:0007669"/>
    <property type="project" value="UniProtKB-EC"/>
</dbReference>
<organism evidence="13 14">
    <name type="scientific">Clostridium scatologenes</name>
    <dbReference type="NCBI Taxonomy" id="1548"/>
    <lineage>
        <taxon>Bacteria</taxon>
        <taxon>Bacillati</taxon>
        <taxon>Bacillota</taxon>
        <taxon>Clostridia</taxon>
        <taxon>Eubacteriales</taxon>
        <taxon>Clostridiaceae</taxon>
        <taxon>Clostridium</taxon>
    </lineage>
</organism>
<comment type="cofactor">
    <cofactor evidence="1">
        <name>Mg(2+)</name>
        <dbReference type="ChEBI" id="CHEBI:18420"/>
    </cofactor>
</comment>
<dbReference type="Gene3D" id="3.60.120.10">
    <property type="entry name" value="Anthranilate synthase"/>
    <property type="match status" value="1"/>
</dbReference>
<protein>
    <recommendedName>
        <fullName evidence="4">Anthranilate synthase component 1</fullName>
        <ecNumber evidence="3">2.6.1.85</ecNumber>
    </recommendedName>
</protein>
<evidence type="ECO:0000259" key="11">
    <source>
        <dbReference type="Pfam" id="PF00425"/>
    </source>
</evidence>
<evidence type="ECO:0000256" key="9">
    <source>
        <dbReference type="ARBA" id="ARBA00025634"/>
    </source>
</evidence>
<reference evidence="13 14" key="1">
    <citation type="journal article" date="2015" name="J. Biotechnol.">
        <title>Complete genome sequence of a malodorant-producing acetogen, Clostridium scatologenes ATCC 25775(T).</title>
        <authorList>
            <person name="Zhu Z."/>
            <person name="Guo T."/>
            <person name="Zheng H."/>
            <person name="Song T."/>
            <person name="Ouyang P."/>
            <person name="Xie J."/>
        </authorList>
    </citation>
    <scope>NUCLEOTIDE SEQUENCE [LARGE SCALE GENOMIC DNA]</scope>
    <source>
        <strain evidence="13 14">ATCC 25775</strain>
    </source>
</reference>
<keyword evidence="8" id="KW-0456">Lyase</keyword>
<evidence type="ECO:0000256" key="5">
    <source>
        <dbReference type="ARBA" id="ARBA00022679"/>
    </source>
</evidence>
<evidence type="ECO:0000256" key="8">
    <source>
        <dbReference type="ARBA" id="ARBA00023239"/>
    </source>
</evidence>
<evidence type="ECO:0000256" key="10">
    <source>
        <dbReference type="ARBA" id="ARBA00047683"/>
    </source>
</evidence>
<evidence type="ECO:0000313" key="13">
    <source>
        <dbReference type="EMBL" id="AKA69782.1"/>
    </source>
</evidence>
<comment type="function">
    <text evidence="9">Part of a heterotetrameric complex that catalyzes the two-step biosynthesis of anthranilate, an intermediate in the biosynthesis of L-tryptophan. In the first step, the glutamine-binding beta subunit (TrpG) of anthranilate synthase (AS) provides the glutamine amidotransferase activity which generates ammonia as a substrate that, along with chorismate, is used in the second step, catalyzed by the large alpha subunit of AS (TrpE) to produce anthranilate. In the absence of TrpG, TrpE can synthesize anthranilate directly from chorismate and high concentrations of ammonia.</text>
</comment>